<dbReference type="AlphaFoldDB" id="A0A8X8I8E4"/>
<dbReference type="Gene3D" id="3.90.550.10">
    <property type="entry name" value="Spore Coat Polysaccharide Biosynthesis Protein SpsA, Chain A"/>
    <property type="match status" value="1"/>
</dbReference>
<dbReference type="RefSeq" id="WP_092721390.1">
    <property type="nucleotide sequence ID" value="NZ_FNNO01000001.1"/>
</dbReference>
<dbReference type="InterPro" id="IPR029044">
    <property type="entry name" value="Nucleotide-diphossugar_trans"/>
</dbReference>
<dbReference type="InterPro" id="IPR001173">
    <property type="entry name" value="Glyco_trans_2-like"/>
</dbReference>
<name>A0A8X8I8E4_9BACT</name>
<evidence type="ECO:0000259" key="1">
    <source>
        <dbReference type="Pfam" id="PF00535"/>
    </source>
</evidence>
<gene>
    <name evidence="2" type="ORF">SAMN05444410_101214</name>
</gene>
<dbReference type="CDD" id="cd00761">
    <property type="entry name" value="Glyco_tranf_GTA_type"/>
    <property type="match status" value="1"/>
</dbReference>
<reference evidence="2 3" key="1">
    <citation type="submission" date="2016-10" db="EMBL/GenBank/DDBJ databases">
        <authorList>
            <person name="Varghese N."/>
            <person name="Submissions S."/>
        </authorList>
    </citation>
    <scope>NUCLEOTIDE SEQUENCE [LARGE SCALE GENOMIC DNA]</scope>
    <source>
        <strain evidence="2 3">DSM 25353</strain>
    </source>
</reference>
<organism evidence="2 3">
    <name type="scientific">Hydrobacter penzbergensis</name>
    <dbReference type="NCBI Taxonomy" id="1235997"/>
    <lineage>
        <taxon>Bacteria</taxon>
        <taxon>Pseudomonadati</taxon>
        <taxon>Bacteroidota</taxon>
        <taxon>Chitinophagia</taxon>
        <taxon>Chitinophagales</taxon>
        <taxon>Chitinophagaceae</taxon>
        <taxon>Hydrobacter</taxon>
    </lineage>
</organism>
<dbReference type="PANTHER" id="PTHR22916:SF3">
    <property type="entry name" value="UDP-GLCNAC:BETAGAL BETA-1,3-N-ACETYLGLUCOSAMINYLTRANSFERASE-LIKE PROTEIN 1"/>
    <property type="match status" value="1"/>
</dbReference>
<proteinExistence type="predicted"/>
<keyword evidence="3" id="KW-1185">Reference proteome</keyword>
<comment type="caution">
    <text evidence="2">The sequence shown here is derived from an EMBL/GenBank/DDBJ whole genome shotgun (WGS) entry which is preliminary data.</text>
</comment>
<evidence type="ECO:0000313" key="3">
    <source>
        <dbReference type="Proteomes" id="UP000198711"/>
    </source>
</evidence>
<dbReference type="EMBL" id="FNNO01000001">
    <property type="protein sequence ID" value="SDW09027.1"/>
    <property type="molecule type" value="Genomic_DNA"/>
</dbReference>
<sequence length="315" mass="36504">MSNPLISICVPAYKKPEFVVRLLDAVLRQSYKQVEVILSDDSPDDGVKIAIEPYKTELRIQYYQNTPALGSPKNWNRAIEKATGDYFMLLHQDDWFNDEHALAKYVAAFEKNPLAGFVFCKNTAISEQGNSMVLQYIPSLLPELNKRPLHLLLANVIGPPSNTMLKAAVKKEVQYEERFIWLVDVDYYVHVLQKGYTYVYLDEHLVSIGLHEDQTTVFCRENDEIILKENILFAQKIGTTAFRDLKIYDYYWRLLRNHEVRTEAVMVNSGVEPVEILPVLRHMLKWQQKVPLRLLRMGVVSKTFMFLNYLVSPTA</sequence>
<protein>
    <submittedName>
        <fullName evidence="2">Glycosyltransferase involved in cell wall bisynthesis</fullName>
    </submittedName>
</protein>
<evidence type="ECO:0000313" key="2">
    <source>
        <dbReference type="EMBL" id="SDW09027.1"/>
    </source>
</evidence>
<dbReference type="Pfam" id="PF00535">
    <property type="entry name" value="Glycos_transf_2"/>
    <property type="match status" value="1"/>
</dbReference>
<dbReference type="GO" id="GO:0016758">
    <property type="term" value="F:hexosyltransferase activity"/>
    <property type="evidence" value="ECO:0007669"/>
    <property type="project" value="UniProtKB-ARBA"/>
</dbReference>
<accession>A0A8X8I8E4</accession>
<dbReference type="SUPFAM" id="SSF53448">
    <property type="entry name" value="Nucleotide-diphospho-sugar transferases"/>
    <property type="match status" value="1"/>
</dbReference>
<feature type="domain" description="Glycosyltransferase 2-like" evidence="1">
    <location>
        <begin position="7"/>
        <end position="130"/>
    </location>
</feature>
<dbReference type="PANTHER" id="PTHR22916">
    <property type="entry name" value="GLYCOSYLTRANSFERASE"/>
    <property type="match status" value="1"/>
</dbReference>
<dbReference type="Proteomes" id="UP000198711">
    <property type="component" value="Unassembled WGS sequence"/>
</dbReference>